<keyword evidence="6 7" id="KW-0472">Membrane</keyword>
<gene>
    <name evidence="9" type="ORF">FYJ62_04395</name>
</gene>
<sequence length="222" mass="24817">MPLIDFILHIDDHLVTIVNTFGGWTYLIIFAIIFIETGLVVFPFLPGDSLIFAAAAMAANPKYGLNIWLLYLTAAAAAVIGDSANYEIGRWSVNSGVKHSWFNKLINEKNRVAAEKFFERHGSITIVIGRFIPFIRTFVPFISGGSKMHYKTFALYNLLGGLLWTGLFSGIGYFFGNFPVVKEHFSLIVLAIILVSVVPVLVVALKKKLSIKRERQFQESDI</sequence>
<feature type="transmembrane region" description="Helical" evidence="7">
    <location>
        <begin position="65"/>
        <end position="84"/>
    </location>
</feature>
<dbReference type="EMBL" id="VUMX01000009">
    <property type="protein sequence ID" value="MST86892.1"/>
    <property type="molecule type" value="Genomic_DNA"/>
</dbReference>
<name>A0A6A8MD31_9LACO</name>
<feature type="transmembrane region" description="Helical" evidence="7">
    <location>
        <begin position="24"/>
        <end position="45"/>
    </location>
</feature>
<organism evidence="9 10">
    <name type="scientific">Lactobacillus porci</name>
    <dbReference type="NCBI Taxonomy" id="2012477"/>
    <lineage>
        <taxon>Bacteria</taxon>
        <taxon>Bacillati</taxon>
        <taxon>Bacillota</taxon>
        <taxon>Bacilli</taxon>
        <taxon>Lactobacillales</taxon>
        <taxon>Lactobacillaceae</taxon>
        <taxon>Lactobacillus</taxon>
    </lineage>
</organism>
<dbReference type="InterPro" id="IPR032816">
    <property type="entry name" value="VTT_dom"/>
</dbReference>
<evidence type="ECO:0000256" key="7">
    <source>
        <dbReference type="RuleBase" id="RU367016"/>
    </source>
</evidence>
<evidence type="ECO:0000256" key="1">
    <source>
        <dbReference type="ARBA" id="ARBA00004651"/>
    </source>
</evidence>
<evidence type="ECO:0000313" key="9">
    <source>
        <dbReference type="EMBL" id="MST86892.1"/>
    </source>
</evidence>
<keyword evidence="3 7" id="KW-1003">Cell membrane</keyword>
<proteinExistence type="inferred from homology"/>
<accession>A0A6A8MD31</accession>
<dbReference type="PANTHER" id="PTHR30353">
    <property type="entry name" value="INNER MEMBRANE PROTEIN DEDA-RELATED"/>
    <property type="match status" value="1"/>
</dbReference>
<evidence type="ECO:0000259" key="8">
    <source>
        <dbReference type="Pfam" id="PF09335"/>
    </source>
</evidence>
<comment type="subcellular location">
    <subcellularLocation>
        <location evidence="1 7">Cell membrane</location>
        <topology evidence="1 7">Multi-pass membrane protein</topology>
    </subcellularLocation>
</comment>
<keyword evidence="4 7" id="KW-0812">Transmembrane</keyword>
<protein>
    <recommendedName>
        <fullName evidence="8">VTT domain-containing protein</fullName>
    </recommendedName>
</protein>
<feature type="transmembrane region" description="Helical" evidence="7">
    <location>
        <begin position="124"/>
        <end position="142"/>
    </location>
</feature>
<feature type="transmembrane region" description="Helical" evidence="7">
    <location>
        <begin position="187"/>
        <end position="205"/>
    </location>
</feature>
<dbReference type="Proteomes" id="UP000438120">
    <property type="component" value="Unassembled WGS sequence"/>
</dbReference>
<dbReference type="InterPro" id="IPR032818">
    <property type="entry name" value="DedA-like"/>
</dbReference>
<evidence type="ECO:0000256" key="3">
    <source>
        <dbReference type="ARBA" id="ARBA00022475"/>
    </source>
</evidence>
<comment type="similarity">
    <text evidence="2 7">Belongs to the DedA family.</text>
</comment>
<dbReference type="RefSeq" id="WP_154548120.1">
    <property type="nucleotide sequence ID" value="NZ_VUMX01000009.1"/>
</dbReference>
<dbReference type="OrthoDB" id="9813426at2"/>
<evidence type="ECO:0000256" key="5">
    <source>
        <dbReference type="ARBA" id="ARBA00022989"/>
    </source>
</evidence>
<dbReference type="PANTHER" id="PTHR30353:SF0">
    <property type="entry name" value="TRANSMEMBRANE PROTEIN"/>
    <property type="match status" value="1"/>
</dbReference>
<feature type="transmembrane region" description="Helical" evidence="7">
    <location>
        <begin position="154"/>
        <end position="175"/>
    </location>
</feature>
<comment type="caution">
    <text evidence="9">The sequence shown here is derived from an EMBL/GenBank/DDBJ whole genome shotgun (WGS) entry which is preliminary data.</text>
</comment>
<evidence type="ECO:0000313" key="10">
    <source>
        <dbReference type="Proteomes" id="UP000438120"/>
    </source>
</evidence>
<evidence type="ECO:0000256" key="6">
    <source>
        <dbReference type="ARBA" id="ARBA00023136"/>
    </source>
</evidence>
<reference evidence="9 10" key="1">
    <citation type="submission" date="2019-08" db="EMBL/GenBank/DDBJ databases">
        <title>In-depth cultivation of the pig gut microbiome towards novel bacterial diversity and tailored functional studies.</title>
        <authorList>
            <person name="Wylensek D."/>
            <person name="Hitch T.C.A."/>
            <person name="Clavel T."/>
        </authorList>
    </citation>
    <scope>NUCLEOTIDE SEQUENCE [LARGE SCALE GENOMIC DNA]</scope>
    <source>
        <strain evidence="9 10">Bifido-178-WT-2B</strain>
    </source>
</reference>
<feature type="domain" description="VTT" evidence="8">
    <location>
        <begin position="45"/>
        <end position="173"/>
    </location>
</feature>
<evidence type="ECO:0000256" key="2">
    <source>
        <dbReference type="ARBA" id="ARBA00010792"/>
    </source>
</evidence>
<keyword evidence="10" id="KW-1185">Reference proteome</keyword>
<evidence type="ECO:0000256" key="4">
    <source>
        <dbReference type="ARBA" id="ARBA00022692"/>
    </source>
</evidence>
<keyword evidence="5 7" id="KW-1133">Transmembrane helix</keyword>
<dbReference type="AlphaFoldDB" id="A0A6A8MD31"/>
<dbReference type="Pfam" id="PF09335">
    <property type="entry name" value="VTT_dom"/>
    <property type="match status" value="1"/>
</dbReference>
<dbReference type="GO" id="GO:0005886">
    <property type="term" value="C:plasma membrane"/>
    <property type="evidence" value="ECO:0007669"/>
    <property type="project" value="UniProtKB-SubCell"/>
</dbReference>